<dbReference type="PRINTS" id="PR01705">
    <property type="entry name" value="TSP1REPEAT"/>
</dbReference>
<dbReference type="SMART" id="SM00179">
    <property type="entry name" value="EGF_CA"/>
    <property type="match status" value="2"/>
</dbReference>
<evidence type="ECO:0000256" key="7">
    <source>
        <dbReference type="SAM" id="MobiDB-lite"/>
    </source>
</evidence>
<dbReference type="GO" id="GO:0005886">
    <property type="term" value="C:plasma membrane"/>
    <property type="evidence" value="ECO:0007669"/>
    <property type="project" value="TreeGrafter"/>
</dbReference>
<dbReference type="InterPro" id="IPR000152">
    <property type="entry name" value="EGF-type_Asp/Asn_hydroxyl_site"/>
</dbReference>
<feature type="region of interest" description="Disordered" evidence="7">
    <location>
        <begin position="64"/>
        <end position="87"/>
    </location>
</feature>
<dbReference type="SUPFAM" id="SSF57196">
    <property type="entry name" value="EGF/Laminin"/>
    <property type="match status" value="2"/>
</dbReference>
<dbReference type="Gene3D" id="2.10.50.10">
    <property type="entry name" value="Tumor Necrosis Factor Receptor, subunit A, domain 2"/>
    <property type="match status" value="2"/>
</dbReference>
<dbReference type="InterPro" id="IPR051355">
    <property type="entry name" value="Notch/Slit_guidance"/>
</dbReference>
<dbReference type="InterPro" id="IPR018097">
    <property type="entry name" value="EGF_Ca-bd_CS"/>
</dbReference>
<dbReference type="FunFam" id="2.20.100.10:FF:000007">
    <property type="entry name" value="Thrombospondin 1"/>
    <property type="match status" value="1"/>
</dbReference>
<dbReference type="CDD" id="cd00185">
    <property type="entry name" value="TNFRSF"/>
    <property type="match status" value="1"/>
</dbReference>
<dbReference type="Pfam" id="PF07699">
    <property type="entry name" value="Ephrin_rec_like"/>
    <property type="match status" value="2"/>
</dbReference>
<dbReference type="InterPro" id="IPR011641">
    <property type="entry name" value="Tyr-kin_ephrin_A/B_rcpt-like"/>
</dbReference>
<feature type="disulfide bond" evidence="6">
    <location>
        <begin position="643"/>
        <end position="653"/>
    </location>
</feature>
<dbReference type="Gene3D" id="2.10.25.10">
    <property type="entry name" value="Laminin"/>
    <property type="match status" value="2"/>
</dbReference>
<comment type="caution">
    <text evidence="6">Lacks conserved residue(s) required for the propagation of feature annotation.</text>
</comment>
<evidence type="ECO:0000256" key="2">
    <source>
        <dbReference type="ARBA" id="ARBA00022536"/>
    </source>
</evidence>
<keyword evidence="2 6" id="KW-0245">EGF-like domain</keyword>
<feature type="disulfide bond" evidence="6">
    <location>
        <begin position="664"/>
        <end position="673"/>
    </location>
</feature>
<evidence type="ECO:0000313" key="10">
    <source>
        <dbReference type="Proteomes" id="UP000507470"/>
    </source>
</evidence>
<evidence type="ECO:0000256" key="3">
    <source>
        <dbReference type="ARBA" id="ARBA00022729"/>
    </source>
</evidence>
<dbReference type="SMART" id="SM01411">
    <property type="entry name" value="Ephrin_rec_like"/>
    <property type="match status" value="2"/>
</dbReference>
<dbReference type="Pfam" id="PF00090">
    <property type="entry name" value="TSP_1"/>
    <property type="match status" value="1"/>
</dbReference>
<dbReference type="PANTHER" id="PTHR45836:SF13">
    <property type="entry name" value="PROTEIN CRUMBS"/>
    <property type="match status" value="1"/>
</dbReference>
<dbReference type="FunFam" id="2.10.25.10:FF:000279">
    <property type="entry name" value="Neurogenic locus notch 1"/>
    <property type="match status" value="1"/>
</dbReference>
<dbReference type="PROSITE" id="PS01187">
    <property type="entry name" value="EGF_CA"/>
    <property type="match status" value="1"/>
</dbReference>
<dbReference type="InterPro" id="IPR000884">
    <property type="entry name" value="TSP1_rpt"/>
</dbReference>
<dbReference type="GO" id="GO:0007411">
    <property type="term" value="P:axon guidance"/>
    <property type="evidence" value="ECO:0007669"/>
    <property type="project" value="TreeGrafter"/>
</dbReference>
<organism evidence="9 10">
    <name type="scientific">Mytilus coruscus</name>
    <name type="common">Sea mussel</name>
    <dbReference type="NCBI Taxonomy" id="42192"/>
    <lineage>
        <taxon>Eukaryota</taxon>
        <taxon>Metazoa</taxon>
        <taxon>Spiralia</taxon>
        <taxon>Lophotrochozoa</taxon>
        <taxon>Mollusca</taxon>
        <taxon>Bivalvia</taxon>
        <taxon>Autobranchia</taxon>
        <taxon>Pteriomorphia</taxon>
        <taxon>Mytilida</taxon>
        <taxon>Mytiloidea</taxon>
        <taxon>Mytilidae</taxon>
        <taxon>Mytilinae</taxon>
        <taxon>Mytilus</taxon>
    </lineage>
</organism>
<keyword evidence="4" id="KW-0677">Repeat</keyword>
<dbReference type="InterPro" id="IPR000742">
    <property type="entry name" value="EGF"/>
</dbReference>
<dbReference type="PROSITE" id="PS50092">
    <property type="entry name" value="TSP1"/>
    <property type="match status" value="1"/>
</dbReference>
<feature type="domain" description="EGF-like" evidence="8">
    <location>
        <begin position="639"/>
        <end position="674"/>
    </location>
</feature>
<feature type="compositionally biased region" description="Basic and acidic residues" evidence="7">
    <location>
        <begin position="69"/>
        <end position="87"/>
    </location>
</feature>
<feature type="domain" description="EGF-like" evidence="8">
    <location>
        <begin position="676"/>
        <end position="712"/>
    </location>
</feature>
<dbReference type="Gene3D" id="2.10.70.10">
    <property type="entry name" value="Complement Module, domain 1"/>
    <property type="match status" value="1"/>
</dbReference>
<evidence type="ECO:0000256" key="5">
    <source>
        <dbReference type="ARBA" id="ARBA00023157"/>
    </source>
</evidence>
<dbReference type="CDD" id="cd00054">
    <property type="entry name" value="EGF_CA"/>
    <property type="match status" value="2"/>
</dbReference>
<dbReference type="GO" id="GO:0009986">
    <property type="term" value="C:cell surface"/>
    <property type="evidence" value="ECO:0007669"/>
    <property type="project" value="TreeGrafter"/>
</dbReference>
<dbReference type="EMBL" id="CACVKT020000001">
    <property type="protein sequence ID" value="CAC5354905.1"/>
    <property type="molecule type" value="Genomic_DNA"/>
</dbReference>
<dbReference type="PROSITE" id="PS01186">
    <property type="entry name" value="EGF_2"/>
    <property type="match status" value="2"/>
</dbReference>
<keyword evidence="1" id="KW-0217">Developmental protein</keyword>
<dbReference type="SMART" id="SM00209">
    <property type="entry name" value="TSP1"/>
    <property type="match status" value="1"/>
</dbReference>
<dbReference type="SMART" id="SM00181">
    <property type="entry name" value="EGF"/>
    <property type="match status" value="2"/>
</dbReference>
<dbReference type="GO" id="GO:0005509">
    <property type="term" value="F:calcium ion binding"/>
    <property type="evidence" value="ECO:0007669"/>
    <property type="project" value="InterPro"/>
</dbReference>
<dbReference type="AlphaFoldDB" id="A0A6J7ZUJ7"/>
<dbReference type="PROSITE" id="PS00010">
    <property type="entry name" value="ASX_HYDROXYL"/>
    <property type="match status" value="2"/>
</dbReference>
<dbReference type="Proteomes" id="UP000507470">
    <property type="component" value="Unassembled WGS sequence"/>
</dbReference>
<dbReference type="PRINTS" id="PR00010">
    <property type="entry name" value="EGFBLOOD"/>
</dbReference>
<evidence type="ECO:0000256" key="6">
    <source>
        <dbReference type="PROSITE-ProRule" id="PRU00076"/>
    </source>
</evidence>
<proteinExistence type="predicted"/>
<dbReference type="InterPro" id="IPR009030">
    <property type="entry name" value="Growth_fac_rcpt_cys_sf"/>
</dbReference>
<name>A0A6J7ZUJ7_MYTCO</name>
<keyword evidence="5 6" id="KW-1015">Disulfide bond</keyword>
<keyword evidence="3" id="KW-0732">Signal</keyword>
<dbReference type="InterPro" id="IPR036383">
    <property type="entry name" value="TSP1_rpt_sf"/>
</dbReference>
<dbReference type="GO" id="GO:0007219">
    <property type="term" value="P:Notch signaling pathway"/>
    <property type="evidence" value="ECO:0007669"/>
    <property type="project" value="TreeGrafter"/>
</dbReference>
<dbReference type="FunFam" id="2.10.25.10:FF:000080">
    <property type="entry name" value="Neurogenic locus notch 1"/>
    <property type="match status" value="1"/>
</dbReference>
<dbReference type="Gene3D" id="2.20.100.10">
    <property type="entry name" value="Thrombospondin type-1 (TSP1) repeat"/>
    <property type="match status" value="1"/>
</dbReference>
<evidence type="ECO:0000256" key="1">
    <source>
        <dbReference type="ARBA" id="ARBA00022473"/>
    </source>
</evidence>
<gene>
    <name evidence="9" type="ORF">MCOR_44</name>
</gene>
<evidence type="ECO:0000259" key="8">
    <source>
        <dbReference type="PROSITE" id="PS50026"/>
    </source>
</evidence>
<dbReference type="OrthoDB" id="6136178at2759"/>
<dbReference type="GO" id="GO:0043235">
    <property type="term" value="C:receptor complex"/>
    <property type="evidence" value="ECO:0007669"/>
    <property type="project" value="TreeGrafter"/>
</dbReference>
<dbReference type="PROSITE" id="PS00022">
    <property type="entry name" value="EGF_1"/>
    <property type="match status" value="2"/>
</dbReference>
<evidence type="ECO:0000313" key="9">
    <source>
        <dbReference type="EMBL" id="CAC5354905.1"/>
    </source>
</evidence>
<evidence type="ECO:0000256" key="4">
    <source>
        <dbReference type="ARBA" id="ARBA00022737"/>
    </source>
</evidence>
<sequence>MVRNIVLIKDNLPRGSWKIGLICQLVISRDGQIRSGQVMLPNKKTLNRALNMLYPIECEEVNEDFANTDTEKDTELTNDNTTRERPQRQAARAAMKKIKEQLETIYPTADSSVTCTAGSRHGSHCEFACSSSAMLNGTKDVTCERHKQDGYGYWTWQNQQPFCQDAKRCREKMRAPDNGAIACDYWLGGSFCHMFCQHEYDVPIGEGTNVNGMFVCGQSGKWNPSASVPNCAKFSNPKRHHYQLNVDFRFTGNCHDSDVIMEIQQKFIDTWKTSNFKEGCLHEIDKCIPSNIQVRCGGLTGKRSTTLSISFYIQMDAPFDVEGEIFANLTQQQYNAVQRLKNAIHNGRISIDLDNNSTLHARDLTYYTLEMECDGGTVLTQNRQGCVKCVPGTFYRRNDKTCISCPRGTYQPDEGHFTCRICPNGTSTRLEGSTDISNCEVACSPGSWSAEGIPPCTYCPKGTYQDIYGGNECEICPNSTTTEIDGGTDVKHCIDGVQNIKLSLKDNHISLGYNGTEKFTSAKLLMKKWYTFMLKMSETELLVNIDGESIIINHRISLKEQHGKITVDKHSVEHLICLIVLGGGFTGRISQLNIFDKDTELLPFKSCTSNAMGDILSWKDFEELVAPDIFIDVPSDCDDKNECDSNPCLNGNCTDELNGFSCQCFYGFYGDNCENNIDDCDDNACDNNGTCIDGAASYDCDCQPGFTGQLCEIKTVDGEWGEWGNWSSCSLTCGNGTMTRMRYCNRPTPDNGGSYCIGNHTEYATCMDVECLGTFTF</sequence>
<keyword evidence="10" id="KW-1185">Reference proteome</keyword>
<reference evidence="9 10" key="1">
    <citation type="submission" date="2020-06" db="EMBL/GenBank/DDBJ databases">
        <authorList>
            <person name="Li R."/>
            <person name="Bekaert M."/>
        </authorList>
    </citation>
    <scope>NUCLEOTIDE SEQUENCE [LARGE SCALE GENOMIC DNA]</scope>
    <source>
        <strain evidence="10">wild</strain>
    </source>
</reference>
<dbReference type="PANTHER" id="PTHR45836">
    <property type="entry name" value="SLIT HOMOLOG"/>
    <property type="match status" value="1"/>
</dbReference>
<dbReference type="SUPFAM" id="SSF82895">
    <property type="entry name" value="TSP-1 type 1 repeat"/>
    <property type="match status" value="1"/>
</dbReference>
<dbReference type="FunFam" id="2.10.50.10:FF:000018">
    <property type="entry name" value="Sushi, von Willebrand factor type A, EGF and pentraxin domain-containing 1"/>
    <property type="match status" value="1"/>
</dbReference>
<dbReference type="Pfam" id="PF00008">
    <property type="entry name" value="EGF"/>
    <property type="match status" value="1"/>
</dbReference>
<dbReference type="PROSITE" id="PS50026">
    <property type="entry name" value="EGF_3"/>
    <property type="match status" value="2"/>
</dbReference>
<feature type="disulfide bond" evidence="6">
    <location>
        <begin position="702"/>
        <end position="711"/>
    </location>
</feature>
<accession>A0A6J7ZUJ7</accession>
<dbReference type="InterPro" id="IPR001881">
    <property type="entry name" value="EGF-like_Ca-bd_dom"/>
</dbReference>
<dbReference type="SUPFAM" id="SSF57184">
    <property type="entry name" value="Growth factor receptor domain"/>
    <property type="match status" value="1"/>
</dbReference>
<protein>
    <recommendedName>
        <fullName evidence="8">EGF-like domain-containing protein</fullName>
    </recommendedName>
</protein>